<evidence type="ECO:0000259" key="2">
    <source>
        <dbReference type="Pfam" id="PF05678"/>
    </source>
</evidence>
<dbReference type="PANTHER" id="PTHR34777:SF1">
    <property type="entry name" value="VQ MOTIF-CONTAINING PROTEIN 10"/>
    <property type="match status" value="1"/>
</dbReference>
<accession>A0A0A0KNW8</accession>
<proteinExistence type="predicted"/>
<keyword evidence="4" id="KW-1185">Reference proteome</keyword>
<feature type="domain" description="VQ" evidence="2">
    <location>
        <begin position="40"/>
        <end position="60"/>
    </location>
</feature>
<reference evidence="3 4" key="4">
    <citation type="journal article" date="2011" name="BMC Genomics">
        <title>RNA-Seq improves annotation of protein-coding genes in the cucumber genome.</title>
        <authorList>
            <person name="Li Z."/>
            <person name="Zhang Z."/>
            <person name="Yan P."/>
            <person name="Huang S."/>
            <person name="Fei Z."/>
            <person name="Lin K."/>
        </authorList>
    </citation>
    <scope>NUCLEOTIDE SEQUENCE [LARGE SCALE GENOMIC DNA]</scope>
    <source>
        <strain evidence="4">cv. 9930</strain>
    </source>
</reference>
<organism evidence="3 4">
    <name type="scientific">Cucumis sativus</name>
    <name type="common">Cucumber</name>
    <dbReference type="NCBI Taxonomy" id="3659"/>
    <lineage>
        <taxon>Eukaryota</taxon>
        <taxon>Viridiplantae</taxon>
        <taxon>Streptophyta</taxon>
        <taxon>Embryophyta</taxon>
        <taxon>Tracheophyta</taxon>
        <taxon>Spermatophyta</taxon>
        <taxon>Magnoliopsida</taxon>
        <taxon>eudicotyledons</taxon>
        <taxon>Gunneridae</taxon>
        <taxon>Pentapetalae</taxon>
        <taxon>rosids</taxon>
        <taxon>fabids</taxon>
        <taxon>Cucurbitales</taxon>
        <taxon>Cucurbitaceae</taxon>
        <taxon>Benincaseae</taxon>
        <taxon>Cucumis</taxon>
    </lineage>
</organism>
<evidence type="ECO:0000313" key="4">
    <source>
        <dbReference type="Proteomes" id="UP000029981"/>
    </source>
</evidence>
<evidence type="ECO:0000313" key="3">
    <source>
        <dbReference type="EMBL" id="KGN49401.1"/>
    </source>
</evidence>
<dbReference type="Gramene" id="KGN49401">
    <property type="protein sequence ID" value="KGN49401"/>
    <property type="gene ID" value="Csa_6G523420"/>
</dbReference>
<evidence type="ECO:0000256" key="1">
    <source>
        <dbReference type="SAM" id="MobiDB-lite"/>
    </source>
</evidence>
<reference evidence="3 4" key="2">
    <citation type="journal article" date="2009" name="PLoS ONE">
        <title>An integrated genetic and cytogenetic map of the cucumber genome.</title>
        <authorList>
            <person name="Ren Y."/>
            <person name="Zhang Z."/>
            <person name="Liu J."/>
            <person name="Staub J.E."/>
            <person name="Han Y."/>
            <person name="Cheng Z."/>
            <person name="Li X."/>
            <person name="Lu J."/>
            <person name="Miao H."/>
            <person name="Kang H."/>
            <person name="Xie B."/>
            <person name="Gu X."/>
            <person name="Wang X."/>
            <person name="Du Y."/>
            <person name="Jin W."/>
            <person name="Huang S."/>
        </authorList>
    </citation>
    <scope>NUCLEOTIDE SEQUENCE [LARGE SCALE GENOMIC DNA]</scope>
    <source>
        <strain evidence="4">cv. 9930</strain>
    </source>
</reference>
<gene>
    <name evidence="3" type="ORF">Csa_6G523420</name>
</gene>
<reference evidence="3 4" key="1">
    <citation type="journal article" date="2009" name="Nat. Genet.">
        <title>The genome of the cucumber, Cucumis sativus L.</title>
        <authorList>
            <person name="Huang S."/>
            <person name="Li R."/>
            <person name="Zhang Z."/>
            <person name="Li L."/>
            <person name="Gu X."/>
            <person name="Fan W."/>
            <person name="Lucas W.J."/>
            <person name="Wang X."/>
            <person name="Xie B."/>
            <person name="Ni P."/>
            <person name="Ren Y."/>
            <person name="Zhu H."/>
            <person name="Li J."/>
            <person name="Lin K."/>
            <person name="Jin W."/>
            <person name="Fei Z."/>
            <person name="Li G."/>
            <person name="Staub J."/>
            <person name="Kilian A."/>
            <person name="van der Vossen E.A."/>
            <person name="Wu Y."/>
            <person name="Guo J."/>
            <person name="He J."/>
            <person name="Jia Z."/>
            <person name="Ren Y."/>
            <person name="Tian G."/>
            <person name="Lu Y."/>
            <person name="Ruan J."/>
            <person name="Qian W."/>
            <person name="Wang M."/>
            <person name="Huang Q."/>
            <person name="Li B."/>
            <person name="Xuan Z."/>
            <person name="Cao J."/>
            <person name="Asan"/>
            <person name="Wu Z."/>
            <person name="Zhang J."/>
            <person name="Cai Q."/>
            <person name="Bai Y."/>
            <person name="Zhao B."/>
            <person name="Han Y."/>
            <person name="Li Y."/>
            <person name="Li X."/>
            <person name="Wang S."/>
            <person name="Shi Q."/>
            <person name="Liu S."/>
            <person name="Cho W.K."/>
            <person name="Kim J.Y."/>
            <person name="Xu Y."/>
            <person name="Heller-Uszynska K."/>
            <person name="Miao H."/>
            <person name="Cheng Z."/>
            <person name="Zhang S."/>
            <person name="Wu J."/>
            <person name="Yang Y."/>
            <person name="Kang H."/>
            <person name="Li M."/>
            <person name="Liang H."/>
            <person name="Ren X."/>
            <person name="Shi Z."/>
            <person name="Wen M."/>
            <person name="Jian M."/>
            <person name="Yang H."/>
            <person name="Zhang G."/>
            <person name="Yang Z."/>
            <person name="Chen R."/>
            <person name="Liu S."/>
            <person name="Li J."/>
            <person name="Ma L."/>
            <person name="Liu H."/>
            <person name="Zhou Y."/>
            <person name="Zhao J."/>
            <person name="Fang X."/>
            <person name="Li G."/>
            <person name="Fang L."/>
            <person name="Li Y."/>
            <person name="Liu D."/>
            <person name="Zheng H."/>
            <person name="Zhang Y."/>
            <person name="Qin N."/>
            <person name="Li Z."/>
            <person name="Yang G."/>
            <person name="Yang S."/>
            <person name="Bolund L."/>
            <person name="Kristiansen K."/>
            <person name="Zheng H."/>
            <person name="Li S."/>
            <person name="Zhang X."/>
            <person name="Yang H."/>
            <person name="Wang J."/>
            <person name="Sun R."/>
            <person name="Zhang B."/>
            <person name="Jiang S."/>
            <person name="Wang J."/>
            <person name="Du Y."/>
            <person name="Li S."/>
        </authorList>
    </citation>
    <scope>NUCLEOTIDE SEQUENCE [LARGE SCALE GENOMIC DNA]</scope>
    <source>
        <strain evidence="4">cv. 9930</strain>
    </source>
</reference>
<dbReference type="EMBL" id="CM002927">
    <property type="protein sequence ID" value="KGN49401.1"/>
    <property type="molecule type" value="Genomic_DNA"/>
</dbReference>
<sequence>MKFVVEEAVASSQTTQRKSEMGNSKKTAEVRVVLIEYHHIQTDASNFKSVVQSLTGKHSPAAEDDGGEICRKRQRVVSQNNNHESITNINQRVKMIHTKSFKDLDRLLALELPSMEDLNWILTD</sequence>
<dbReference type="Proteomes" id="UP000029981">
    <property type="component" value="Chromosome 6"/>
</dbReference>
<dbReference type="Pfam" id="PF05678">
    <property type="entry name" value="VQ"/>
    <property type="match status" value="1"/>
</dbReference>
<protein>
    <recommendedName>
        <fullName evidence="2">VQ domain-containing protein</fullName>
    </recommendedName>
</protein>
<dbReference type="AlphaFoldDB" id="A0A0A0KNW8"/>
<feature type="compositionally biased region" description="Polar residues" evidence="1">
    <location>
        <begin position="10"/>
        <end position="25"/>
    </location>
</feature>
<dbReference type="InterPro" id="IPR039608">
    <property type="entry name" value="VQ_1/10"/>
</dbReference>
<reference evidence="3 4" key="3">
    <citation type="journal article" date="2010" name="BMC Genomics">
        <title>Transcriptome sequencing and comparative analysis of cucumber flowers with different sex types.</title>
        <authorList>
            <person name="Guo S."/>
            <person name="Zheng Y."/>
            <person name="Joung J.G."/>
            <person name="Liu S."/>
            <person name="Zhang Z."/>
            <person name="Crasta O.R."/>
            <person name="Sobral B.W."/>
            <person name="Xu Y."/>
            <person name="Huang S."/>
            <person name="Fei Z."/>
        </authorList>
    </citation>
    <scope>NUCLEOTIDE SEQUENCE [LARGE SCALE GENOMIC DNA]</scope>
    <source>
        <strain evidence="4">cv. 9930</strain>
    </source>
</reference>
<dbReference type="PANTHER" id="PTHR34777">
    <property type="entry name" value="VQ MOTIF-CONTAINING PROTEIN 10"/>
    <property type="match status" value="1"/>
</dbReference>
<dbReference type="InterPro" id="IPR008889">
    <property type="entry name" value="VQ"/>
</dbReference>
<feature type="region of interest" description="Disordered" evidence="1">
    <location>
        <begin position="7"/>
        <end position="26"/>
    </location>
</feature>
<name>A0A0A0KNW8_CUCSA</name>